<keyword evidence="4" id="KW-1185">Reference proteome</keyword>
<dbReference type="OrthoDB" id="3269067at2759"/>
<reference evidence="3" key="1">
    <citation type="submission" date="2022-07" db="EMBL/GenBank/DDBJ databases">
        <title>The genome of Lyophyllum shimeji provides insight into the initial evolution of ectomycorrhizal fungal genome.</title>
        <authorList>
            <person name="Kobayashi Y."/>
            <person name="Shibata T."/>
            <person name="Hirakawa H."/>
            <person name="Shigenobu S."/>
            <person name="Nishiyama T."/>
            <person name="Yamada A."/>
            <person name="Hasebe M."/>
            <person name="Kawaguchi M."/>
        </authorList>
    </citation>
    <scope>NUCLEOTIDE SEQUENCE</scope>
    <source>
        <strain evidence="3">AT787</strain>
    </source>
</reference>
<evidence type="ECO:0000313" key="4">
    <source>
        <dbReference type="Proteomes" id="UP001063166"/>
    </source>
</evidence>
<evidence type="ECO:0000313" key="3">
    <source>
        <dbReference type="EMBL" id="GLB38407.1"/>
    </source>
</evidence>
<gene>
    <name evidence="3" type="ORF">LshimejAT787_0502720</name>
</gene>
<feature type="compositionally biased region" description="Basic and acidic residues" evidence="2">
    <location>
        <begin position="384"/>
        <end position="394"/>
    </location>
</feature>
<evidence type="ECO:0000256" key="2">
    <source>
        <dbReference type="SAM" id="MobiDB-lite"/>
    </source>
</evidence>
<comment type="caution">
    <text evidence="3">The sequence shown here is derived from an EMBL/GenBank/DDBJ whole genome shotgun (WGS) entry which is preliminary data.</text>
</comment>
<feature type="compositionally biased region" description="Acidic residues" evidence="2">
    <location>
        <begin position="309"/>
        <end position="321"/>
    </location>
</feature>
<organism evidence="3 4">
    <name type="scientific">Lyophyllum shimeji</name>
    <name type="common">Hon-shimeji</name>
    <name type="synonym">Tricholoma shimeji</name>
    <dbReference type="NCBI Taxonomy" id="47721"/>
    <lineage>
        <taxon>Eukaryota</taxon>
        <taxon>Fungi</taxon>
        <taxon>Dikarya</taxon>
        <taxon>Basidiomycota</taxon>
        <taxon>Agaricomycotina</taxon>
        <taxon>Agaricomycetes</taxon>
        <taxon>Agaricomycetidae</taxon>
        <taxon>Agaricales</taxon>
        <taxon>Tricholomatineae</taxon>
        <taxon>Lyophyllaceae</taxon>
        <taxon>Lyophyllum</taxon>
    </lineage>
</organism>
<evidence type="ECO:0000256" key="1">
    <source>
        <dbReference type="SAM" id="Coils"/>
    </source>
</evidence>
<name>A0A9P3PLA2_LYOSH</name>
<sequence length="394" mass="43617">MPASTNPSGLLAESLAALSKSAYQAFAEVENQARHDVAQAMSDSRDARLERDRALEALHAAQLEGQELQKEVASVKAALKQAEISIAHQKETIAQLRREATQWKDQSRNWQEHFLRVEQERCSLTTRIDELVTERLQWSNPLATPVTPNQPAVDIVESTSSPSLKPASSTSLGRPLTYKSGHPPSPPEVDPPSTSISAHKQSRAVNKPVKASRHKDTSPTRPLPAYEAANSNQQTDPRLPRGHKASPRSPTRHKSQSMVIRRVQAVVHVKQEESDGESGSLEPDDGSRYENTTSANPRRPLRRKREVVPDEEEYISGDENEPAPMSSDYEDDEEQVNPDDEDDELMLGAEGNRLDQRNTRAKSSKNAPLSSSPSKKRKLAGPTGREKPPARRKA</sequence>
<protein>
    <submittedName>
        <fullName evidence="3">Uncharacterized protein</fullName>
    </submittedName>
</protein>
<feature type="compositionally biased region" description="Polar residues" evidence="2">
    <location>
        <begin position="141"/>
        <end position="150"/>
    </location>
</feature>
<feature type="compositionally biased region" description="Low complexity" evidence="2">
    <location>
        <begin position="364"/>
        <end position="373"/>
    </location>
</feature>
<feature type="compositionally biased region" description="Basic residues" evidence="2">
    <location>
        <begin position="240"/>
        <end position="255"/>
    </location>
</feature>
<keyword evidence="1" id="KW-0175">Coiled coil</keyword>
<feature type="compositionally biased region" description="Acidic residues" evidence="2">
    <location>
        <begin position="328"/>
        <end position="345"/>
    </location>
</feature>
<proteinExistence type="predicted"/>
<feature type="region of interest" description="Disordered" evidence="2">
    <location>
        <begin position="141"/>
        <end position="394"/>
    </location>
</feature>
<feature type="coiled-coil region" evidence="1">
    <location>
        <begin position="51"/>
        <end position="113"/>
    </location>
</feature>
<feature type="compositionally biased region" description="Low complexity" evidence="2">
    <location>
        <begin position="158"/>
        <end position="172"/>
    </location>
</feature>
<dbReference type="AlphaFoldDB" id="A0A9P3PLA2"/>
<dbReference type="Proteomes" id="UP001063166">
    <property type="component" value="Unassembled WGS sequence"/>
</dbReference>
<dbReference type="EMBL" id="BRPK01000005">
    <property type="protein sequence ID" value="GLB38407.1"/>
    <property type="molecule type" value="Genomic_DNA"/>
</dbReference>
<accession>A0A9P3PLA2</accession>